<gene>
    <name evidence="2" type="ORF">OFLC_LOCUS8815</name>
</gene>
<keyword evidence="3" id="KW-1185">Reference proteome</keyword>
<reference evidence="4" key="1">
    <citation type="submission" date="2016-06" db="UniProtKB">
        <authorList>
            <consortium name="WormBaseParasite"/>
        </authorList>
    </citation>
    <scope>IDENTIFICATION</scope>
</reference>
<sequence length="94" mass="11145">MHFQVCWKDYPGQDTWEPLKSIQHVEVFKVYARKHNLVHLIPSSNDSSETESIDNDERRKETEEEKDSETDDEKCPKKKSKILIDSESEEVRTH</sequence>
<evidence type="ECO:0000313" key="4">
    <source>
        <dbReference type="WBParaSite" id="OFLC_0000881301-mRNA-1"/>
    </source>
</evidence>
<evidence type="ECO:0000256" key="1">
    <source>
        <dbReference type="SAM" id="MobiDB-lite"/>
    </source>
</evidence>
<proteinExistence type="predicted"/>
<protein>
    <submittedName>
        <fullName evidence="4">Chromo domain-containing protein</fullName>
    </submittedName>
</protein>
<dbReference type="EMBL" id="UZAJ01010278">
    <property type="protein sequence ID" value="VDO57532.1"/>
    <property type="molecule type" value="Genomic_DNA"/>
</dbReference>
<organism evidence="4">
    <name type="scientific">Onchocerca flexuosa</name>
    <dbReference type="NCBI Taxonomy" id="387005"/>
    <lineage>
        <taxon>Eukaryota</taxon>
        <taxon>Metazoa</taxon>
        <taxon>Ecdysozoa</taxon>
        <taxon>Nematoda</taxon>
        <taxon>Chromadorea</taxon>
        <taxon>Rhabditida</taxon>
        <taxon>Spirurina</taxon>
        <taxon>Spiruromorpha</taxon>
        <taxon>Filarioidea</taxon>
        <taxon>Onchocercidae</taxon>
        <taxon>Onchocerca</taxon>
    </lineage>
</organism>
<dbReference type="AlphaFoldDB" id="A0A183HMV2"/>
<feature type="region of interest" description="Disordered" evidence="1">
    <location>
        <begin position="41"/>
        <end position="94"/>
    </location>
</feature>
<accession>A0A183HMV2</accession>
<name>A0A183HMV2_9BILA</name>
<reference evidence="2 3" key="2">
    <citation type="submission" date="2018-11" db="EMBL/GenBank/DDBJ databases">
        <authorList>
            <consortium name="Pathogen Informatics"/>
        </authorList>
    </citation>
    <scope>NUCLEOTIDE SEQUENCE [LARGE SCALE GENOMIC DNA]</scope>
</reference>
<dbReference type="Proteomes" id="UP000267606">
    <property type="component" value="Unassembled WGS sequence"/>
</dbReference>
<dbReference type="SUPFAM" id="SSF54160">
    <property type="entry name" value="Chromo domain-like"/>
    <property type="match status" value="1"/>
</dbReference>
<dbReference type="Gene3D" id="2.40.50.40">
    <property type="match status" value="1"/>
</dbReference>
<evidence type="ECO:0000313" key="2">
    <source>
        <dbReference type="EMBL" id="VDO57532.1"/>
    </source>
</evidence>
<evidence type="ECO:0000313" key="3">
    <source>
        <dbReference type="Proteomes" id="UP000267606"/>
    </source>
</evidence>
<dbReference type="WBParaSite" id="OFLC_0000881301-mRNA-1">
    <property type="protein sequence ID" value="OFLC_0000881301-mRNA-1"/>
    <property type="gene ID" value="OFLC_0000881301"/>
</dbReference>
<dbReference type="InterPro" id="IPR016197">
    <property type="entry name" value="Chromo-like_dom_sf"/>
</dbReference>